<feature type="signal peptide" evidence="2">
    <location>
        <begin position="1"/>
        <end position="32"/>
    </location>
</feature>
<dbReference type="Gene3D" id="2.30.30.40">
    <property type="entry name" value="SH3 Domains"/>
    <property type="match status" value="1"/>
</dbReference>
<organism evidence="4 5">
    <name type="scientific">Terrilactibacillus laevilacticus</name>
    <dbReference type="NCBI Taxonomy" id="1380157"/>
    <lineage>
        <taxon>Bacteria</taxon>
        <taxon>Bacillati</taxon>
        <taxon>Bacillota</taxon>
        <taxon>Bacilli</taxon>
        <taxon>Bacillales</taxon>
        <taxon>Bacillaceae</taxon>
        <taxon>Terrilactibacillus</taxon>
    </lineage>
</organism>
<reference evidence="5" key="1">
    <citation type="journal article" date="2019" name="Int. J. Syst. Evol. Microbiol.">
        <title>The Global Catalogue of Microorganisms (GCM) 10K type strain sequencing project: providing services to taxonomists for standard genome sequencing and annotation.</title>
        <authorList>
            <consortium name="The Broad Institute Genomics Platform"/>
            <consortium name="The Broad Institute Genome Sequencing Center for Infectious Disease"/>
            <person name="Wu L."/>
            <person name="Ma J."/>
        </authorList>
    </citation>
    <scope>NUCLEOTIDE SEQUENCE [LARGE SCALE GENOMIC DNA]</scope>
    <source>
        <strain evidence="5">TISTR 2241</strain>
    </source>
</reference>
<evidence type="ECO:0000313" key="5">
    <source>
        <dbReference type="Proteomes" id="UP001597458"/>
    </source>
</evidence>
<feature type="chain" id="PRO_5045261966" evidence="2">
    <location>
        <begin position="33"/>
        <end position="299"/>
    </location>
</feature>
<proteinExistence type="predicted"/>
<dbReference type="InterPro" id="IPR029051">
    <property type="entry name" value="DUF4352"/>
</dbReference>
<protein>
    <submittedName>
        <fullName evidence="4">DUF4352 domain-containing protein</fullName>
    </submittedName>
</protein>
<dbReference type="Pfam" id="PF11611">
    <property type="entry name" value="DUF4352"/>
    <property type="match status" value="1"/>
</dbReference>
<comment type="caution">
    <text evidence="4">The sequence shown here is derived from an EMBL/GenBank/DDBJ whole genome shotgun (WGS) entry which is preliminary data.</text>
</comment>
<dbReference type="EMBL" id="JBHUMR010000023">
    <property type="protein sequence ID" value="MFD2618599.1"/>
    <property type="molecule type" value="Genomic_DNA"/>
</dbReference>
<keyword evidence="5" id="KW-1185">Reference proteome</keyword>
<evidence type="ECO:0000313" key="4">
    <source>
        <dbReference type="EMBL" id="MFD2618599.1"/>
    </source>
</evidence>
<dbReference type="RefSeq" id="WP_141191718.1">
    <property type="nucleotide sequence ID" value="NZ_JBHUMR010000023.1"/>
</dbReference>
<accession>A0ABW5PVF5</accession>
<evidence type="ECO:0000259" key="3">
    <source>
        <dbReference type="Pfam" id="PF11611"/>
    </source>
</evidence>
<name>A0ABW5PVF5_9BACI</name>
<gene>
    <name evidence="4" type="ORF">ACFSTF_15015</name>
</gene>
<feature type="domain" description="DUF4352" evidence="3">
    <location>
        <begin position="171"/>
        <end position="284"/>
    </location>
</feature>
<dbReference type="Proteomes" id="UP001597458">
    <property type="component" value="Unassembled WGS sequence"/>
</dbReference>
<dbReference type="InterPro" id="IPR029050">
    <property type="entry name" value="Immunoprotect_excell_Ig-like"/>
</dbReference>
<sequence length="299" mass="34208">MKTLFRRCLSLSLVLILVGSVSFFSFSNHSKAATKHYYYVHKTSNLYSSTKSSKKKLKTISINVRLSTYSSKTSSMYKVTYSGKTGYVYKANLSTKPTYVTRYVKKTANLYNNTSTHKKKMTSIPINTKLTTTSPLSDKLYKVNYKGKNGYVYSDNLSSTKVKVPQKTTYHFGDTARIGDLKVTVSYPINLDPYYAFEDDFSDVNNVVEFKVSVTNIGKEAHYIDTTDFDLYKNNISQDEYYPLYHDESISGNIHPGDSVRGSLYYETNENSSLKLTFDNYQYDSNFNKIKAISFYGRN</sequence>
<evidence type="ECO:0000256" key="2">
    <source>
        <dbReference type="SAM" id="SignalP"/>
    </source>
</evidence>
<dbReference type="Gene3D" id="2.60.40.1240">
    <property type="match status" value="1"/>
</dbReference>
<keyword evidence="1 2" id="KW-0732">Signal</keyword>
<evidence type="ECO:0000256" key="1">
    <source>
        <dbReference type="ARBA" id="ARBA00022729"/>
    </source>
</evidence>